<dbReference type="EMBL" id="KN847543">
    <property type="protein sequence ID" value="KIW03805.1"/>
    <property type="molecule type" value="Genomic_DNA"/>
</dbReference>
<reference evidence="6 7" key="1">
    <citation type="submission" date="2015-01" db="EMBL/GenBank/DDBJ databases">
        <title>The Genome Sequence of Ochroconis gallopava CBS43764.</title>
        <authorList>
            <consortium name="The Broad Institute Genomics Platform"/>
            <person name="Cuomo C."/>
            <person name="de Hoog S."/>
            <person name="Gorbushina A."/>
            <person name="Stielow B."/>
            <person name="Teixiera M."/>
            <person name="Abouelleil A."/>
            <person name="Chapman S.B."/>
            <person name="Priest M."/>
            <person name="Young S.K."/>
            <person name="Wortman J."/>
            <person name="Nusbaum C."/>
            <person name="Birren B."/>
        </authorList>
    </citation>
    <scope>NUCLEOTIDE SEQUENCE [LARGE SCALE GENOMIC DNA]</scope>
    <source>
        <strain evidence="6 7">CBS 43764</strain>
    </source>
</reference>
<evidence type="ECO:0000256" key="5">
    <source>
        <dbReference type="SAM" id="MobiDB-lite"/>
    </source>
</evidence>
<accession>A0A0D2AB20</accession>
<keyword evidence="1" id="KW-0962">Peroxisome biogenesis</keyword>
<dbReference type="Proteomes" id="UP000053259">
    <property type="component" value="Unassembled WGS sequence"/>
</dbReference>
<dbReference type="RefSeq" id="XP_016213674.1">
    <property type="nucleotide sequence ID" value="XM_016358573.1"/>
</dbReference>
<evidence type="ECO:0000313" key="7">
    <source>
        <dbReference type="Proteomes" id="UP000053259"/>
    </source>
</evidence>
<keyword evidence="7" id="KW-1185">Reference proteome</keyword>
<dbReference type="OrthoDB" id="10005898at2759"/>
<protein>
    <recommendedName>
        <fullName evidence="8">Peroxin 11C</fullName>
    </recommendedName>
</protein>
<dbReference type="STRING" id="253628.A0A0D2AB20"/>
<keyword evidence="3" id="KW-0576">Peroxisome</keyword>
<dbReference type="PANTHER" id="PTHR12652">
    <property type="entry name" value="PEROXISOMAL BIOGENESIS FACTOR 11"/>
    <property type="match status" value="1"/>
</dbReference>
<name>A0A0D2AB20_9PEZI</name>
<dbReference type="InterPro" id="IPR008733">
    <property type="entry name" value="PEX11"/>
</dbReference>
<dbReference type="AlphaFoldDB" id="A0A0D2AB20"/>
<keyword evidence="2" id="KW-0472">Membrane</keyword>
<evidence type="ECO:0000256" key="3">
    <source>
        <dbReference type="ARBA" id="ARBA00023140"/>
    </source>
</evidence>
<evidence type="ECO:0000256" key="1">
    <source>
        <dbReference type="ARBA" id="ARBA00022593"/>
    </source>
</evidence>
<dbReference type="GeneID" id="27313078"/>
<dbReference type="Pfam" id="PF05648">
    <property type="entry name" value="PEX11"/>
    <property type="match status" value="1"/>
</dbReference>
<evidence type="ECO:0000256" key="4">
    <source>
        <dbReference type="ARBA" id="ARBA00046271"/>
    </source>
</evidence>
<dbReference type="HOGENOM" id="CLU_052213_0_1_1"/>
<dbReference type="GO" id="GO:0016559">
    <property type="term" value="P:peroxisome fission"/>
    <property type="evidence" value="ECO:0007669"/>
    <property type="project" value="InterPro"/>
</dbReference>
<gene>
    <name evidence="6" type="ORF">PV09_05105</name>
</gene>
<evidence type="ECO:0000256" key="2">
    <source>
        <dbReference type="ARBA" id="ARBA00023136"/>
    </source>
</evidence>
<proteinExistence type="predicted"/>
<dbReference type="GO" id="GO:0005778">
    <property type="term" value="C:peroxisomal membrane"/>
    <property type="evidence" value="ECO:0007669"/>
    <property type="project" value="UniProtKB-SubCell"/>
</dbReference>
<sequence>MSSTASLDHLARTSFPSTLPTATVSPVDEHPPPFPAGSDEPARPSTISLALAESDRFVTRVLKVLATPGGTDRVLCTTAYTLQLLSAIINSRLDAATERLARNLAEKASKALLPGETVVATFEPPAIAQLLARLANSSKKLATLISDYRIFVRLWGLLGIYAWGKSVWLDPPKDKVLRWIAYAQVLVNVCFQPLENRAYLAGKTIIDRDARAQLRDWCWSSRFWCASTTLEFVRLWRQKKIWEAEDRAAASKEKRQGPENTQADEEAKAARQEEERLWWKDLIVNAAYYPMTLHWSLETGLLTDMQVGILGMIAGGMGLREAWRKTA</sequence>
<evidence type="ECO:0000313" key="6">
    <source>
        <dbReference type="EMBL" id="KIW03805.1"/>
    </source>
</evidence>
<organism evidence="6 7">
    <name type="scientific">Verruconis gallopava</name>
    <dbReference type="NCBI Taxonomy" id="253628"/>
    <lineage>
        <taxon>Eukaryota</taxon>
        <taxon>Fungi</taxon>
        <taxon>Dikarya</taxon>
        <taxon>Ascomycota</taxon>
        <taxon>Pezizomycotina</taxon>
        <taxon>Dothideomycetes</taxon>
        <taxon>Pleosporomycetidae</taxon>
        <taxon>Venturiales</taxon>
        <taxon>Sympoventuriaceae</taxon>
        <taxon>Verruconis</taxon>
    </lineage>
</organism>
<evidence type="ECO:0008006" key="8">
    <source>
        <dbReference type="Google" id="ProtNLM"/>
    </source>
</evidence>
<dbReference type="VEuPathDB" id="FungiDB:PV09_05105"/>
<dbReference type="InParanoid" id="A0A0D2AB20"/>
<comment type="subcellular location">
    <subcellularLocation>
        <location evidence="4">Peroxisome membrane</location>
    </subcellularLocation>
</comment>
<feature type="region of interest" description="Disordered" evidence="5">
    <location>
        <begin position="16"/>
        <end position="43"/>
    </location>
</feature>
<dbReference type="PANTHER" id="PTHR12652:SF25">
    <property type="entry name" value="MICROBODY (PEROXISOME) PROLIFERATION PROTEIN PEROXIN 11C (EUROFUNG)"/>
    <property type="match status" value="1"/>
</dbReference>